<evidence type="ECO:0000313" key="1">
    <source>
        <dbReference type="EMBL" id="KMZ65084.1"/>
    </source>
</evidence>
<evidence type="ECO:0000313" key="2">
    <source>
        <dbReference type="Proteomes" id="UP000036987"/>
    </source>
</evidence>
<dbReference type="EMBL" id="LFYR01001077">
    <property type="protein sequence ID" value="KMZ65084.1"/>
    <property type="molecule type" value="Genomic_DNA"/>
</dbReference>
<organism evidence="1 2">
    <name type="scientific">Zostera marina</name>
    <name type="common">Eelgrass</name>
    <dbReference type="NCBI Taxonomy" id="29655"/>
    <lineage>
        <taxon>Eukaryota</taxon>
        <taxon>Viridiplantae</taxon>
        <taxon>Streptophyta</taxon>
        <taxon>Embryophyta</taxon>
        <taxon>Tracheophyta</taxon>
        <taxon>Spermatophyta</taxon>
        <taxon>Magnoliopsida</taxon>
        <taxon>Liliopsida</taxon>
        <taxon>Zosteraceae</taxon>
        <taxon>Zostera</taxon>
    </lineage>
</organism>
<accession>A0A0K9P7V7</accession>
<dbReference type="Proteomes" id="UP000036987">
    <property type="component" value="Unassembled WGS sequence"/>
</dbReference>
<gene>
    <name evidence="1" type="ORF">ZOSMA_33G01170</name>
</gene>
<reference evidence="2" key="1">
    <citation type="journal article" date="2016" name="Nature">
        <title>The genome of the seagrass Zostera marina reveals angiosperm adaptation to the sea.</title>
        <authorList>
            <person name="Olsen J.L."/>
            <person name="Rouze P."/>
            <person name="Verhelst B."/>
            <person name="Lin Y.-C."/>
            <person name="Bayer T."/>
            <person name="Collen J."/>
            <person name="Dattolo E."/>
            <person name="De Paoli E."/>
            <person name="Dittami S."/>
            <person name="Maumus F."/>
            <person name="Michel G."/>
            <person name="Kersting A."/>
            <person name="Lauritano C."/>
            <person name="Lohaus R."/>
            <person name="Toepel M."/>
            <person name="Tonon T."/>
            <person name="Vanneste K."/>
            <person name="Amirebrahimi M."/>
            <person name="Brakel J."/>
            <person name="Bostroem C."/>
            <person name="Chovatia M."/>
            <person name="Grimwood J."/>
            <person name="Jenkins J.W."/>
            <person name="Jueterbock A."/>
            <person name="Mraz A."/>
            <person name="Stam W.T."/>
            <person name="Tice H."/>
            <person name="Bornberg-Bauer E."/>
            <person name="Green P.J."/>
            <person name="Pearson G.A."/>
            <person name="Procaccini G."/>
            <person name="Duarte C.M."/>
            <person name="Schmutz J."/>
            <person name="Reusch T.B.H."/>
            <person name="Van de Peer Y."/>
        </authorList>
    </citation>
    <scope>NUCLEOTIDE SEQUENCE [LARGE SCALE GENOMIC DNA]</scope>
    <source>
        <strain evidence="2">cv. Finnish</strain>
    </source>
</reference>
<sequence>MCVCGRSRLRFRRLEEELQTTCRANGDDLQSERRRFADDDCGRLQRYCSRLQTTCGRTADDLQSELQTICRANGDDLQMTRERQRKIAICGRSQTEIELRKTTTTRLKSQTEIEIADDDDDRRSSLIAILCRLKSQTTTTIFVNRDFVQTTRFAGLRKTTRFAELRKTTRFAEDDANCRRRLKTTCRRRVCERSRFAEDCDF</sequence>
<name>A0A0K9P7V7_ZOSMR</name>
<protein>
    <submittedName>
        <fullName evidence="1">Uncharacterized protein</fullName>
    </submittedName>
</protein>
<comment type="caution">
    <text evidence="1">The sequence shown here is derived from an EMBL/GenBank/DDBJ whole genome shotgun (WGS) entry which is preliminary data.</text>
</comment>
<dbReference type="AlphaFoldDB" id="A0A0K9P7V7"/>
<keyword evidence="2" id="KW-1185">Reference proteome</keyword>
<proteinExistence type="predicted"/>